<dbReference type="GO" id="GO:0006633">
    <property type="term" value="P:fatty acid biosynthetic process"/>
    <property type="evidence" value="ECO:0007669"/>
    <property type="project" value="InterPro"/>
</dbReference>
<name>A0AA40EZM2_9PEZI</name>
<dbReference type="Gene3D" id="3.10.129.110">
    <property type="entry name" value="Polyketide synthase dehydratase"/>
    <property type="match status" value="1"/>
</dbReference>
<dbReference type="InterPro" id="IPR016035">
    <property type="entry name" value="Acyl_Trfase/lysoPLipase"/>
</dbReference>
<feature type="region of interest" description="C-terminal hotdog fold" evidence="10">
    <location>
        <begin position="1117"/>
        <end position="1273"/>
    </location>
</feature>
<dbReference type="GO" id="GO:0008168">
    <property type="term" value="F:methyltransferase activity"/>
    <property type="evidence" value="ECO:0007669"/>
    <property type="project" value="UniProtKB-KW"/>
</dbReference>
<keyword evidence="16" id="KW-1185">Reference proteome</keyword>
<dbReference type="Pfam" id="PF08659">
    <property type="entry name" value="KR"/>
    <property type="match status" value="1"/>
</dbReference>
<proteinExistence type="inferred from homology"/>
<dbReference type="GO" id="GO:0016491">
    <property type="term" value="F:oxidoreductase activity"/>
    <property type="evidence" value="ECO:0007669"/>
    <property type="project" value="UniProtKB-KW"/>
</dbReference>
<dbReference type="Pfam" id="PF16197">
    <property type="entry name" value="KAsynt_C_assoc"/>
    <property type="match status" value="1"/>
</dbReference>
<dbReference type="Gene3D" id="3.30.559.30">
    <property type="entry name" value="Nonribosomal peptide synthetase, condensation domain"/>
    <property type="match status" value="1"/>
</dbReference>
<dbReference type="Gene3D" id="3.30.559.10">
    <property type="entry name" value="Chloramphenicol acetyltransferase-like domain"/>
    <property type="match status" value="1"/>
</dbReference>
<dbReference type="Gene3D" id="3.30.300.30">
    <property type="match status" value="1"/>
</dbReference>
<dbReference type="Gene3D" id="3.40.50.12780">
    <property type="entry name" value="N-terminal domain of ligase-like"/>
    <property type="match status" value="1"/>
</dbReference>
<dbReference type="Pfam" id="PF21089">
    <property type="entry name" value="PKS_DH_N"/>
    <property type="match status" value="1"/>
</dbReference>
<dbReference type="SUPFAM" id="SSF51735">
    <property type="entry name" value="NAD(P)-binding Rossmann-fold domains"/>
    <property type="match status" value="2"/>
</dbReference>
<dbReference type="InterPro" id="IPR020807">
    <property type="entry name" value="PKS_DH"/>
</dbReference>
<dbReference type="InterPro" id="IPR013120">
    <property type="entry name" value="FAR_NAD-bd"/>
</dbReference>
<dbReference type="PROSITE" id="PS52019">
    <property type="entry name" value="PKS_MFAS_DH"/>
    <property type="match status" value="1"/>
</dbReference>
<dbReference type="Gene3D" id="3.40.50.150">
    <property type="entry name" value="Vaccinia Virus protein VP39"/>
    <property type="match status" value="1"/>
</dbReference>
<keyword evidence="4" id="KW-0489">Methyltransferase</keyword>
<evidence type="ECO:0000256" key="6">
    <source>
        <dbReference type="ARBA" id="ARBA00022737"/>
    </source>
</evidence>
<keyword evidence="3" id="KW-0436">Ligase</keyword>
<reference evidence="15" key="1">
    <citation type="submission" date="2023-06" db="EMBL/GenBank/DDBJ databases">
        <title>Genome-scale phylogeny and comparative genomics of the fungal order Sordariales.</title>
        <authorList>
            <consortium name="Lawrence Berkeley National Laboratory"/>
            <person name="Hensen N."/>
            <person name="Bonometti L."/>
            <person name="Westerberg I."/>
            <person name="Brannstrom I.O."/>
            <person name="Guillou S."/>
            <person name="Cros-Aarteil S."/>
            <person name="Calhoun S."/>
            <person name="Haridas S."/>
            <person name="Kuo A."/>
            <person name="Mondo S."/>
            <person name="Pangilinan J."/>
            <person name="Riley R."/>
            <person name="Labutti K."/>
            <person name="Andreopoulos B."/>
            <person name="Lipzen A."/>
            <person name="Chen C."/>
            <person name="Yanf M."/>
            <person name="Daum C."/>
            <person name="Ng V."/>
            <person name="Clum A."/>
            <person name="Steindorff A."/>
            <person name="Ohm R."/>
            <person name="Martin F."/>
            <person name="Silar P."/>
            <person name="Natvig D."/>
            <person name="Lalanne C."/>
            <person name="Gautier V."/>
            <person name="Ament-Velasquez S.L."/>
            <person name="Kruys A."/>
            <person name="Hutchinson M.I."/>
            <person name="Powell A.J."/>
            <person name="Barry K."/>
            <person name="Miller A.N."/>
            <person name="Grigoriev I.V."/>
            <person name="Debuchy R."/>
            <person name="Gladieux P."/>
            <person name="Thoren M.H."/>
            <person name="Johannesson H."/>
        </authorList>
    </citation>
    <scope>NUCLEOTIDE SEQUENCE</scope>
    <source>
        <strain evidence="15">CBS 540.89</strain>
    </source>
</reference>
<dbReference type="Gene3D" id="1.10.1200.10">
    <property type="entry name" value="ACP-like"/>
    <property type="match status" value="2"/>
</dbReference>
<dbReference type="InterPro" id="IPR016039">
    <property type="entry name" value="Thiolase-like"/>
</dbReference>
<dbReference type="Pfam" id="PF07993">
    <property type="entry name" value="NAD_binding_4"/>
    <property type="match status" value="1"/>
</dbReference>
<dbReference type="SMART" id="SM01294">
    <property type="entry name" value="PKS_PP_betabranch"/>
    <property type="match status" value="1"/>
</dbReference>
<dbReference type="InterPro" id="IPR050091">
    <property type="entry name" value="PKS_NRPS_Biosynth_Enz"/>
</dbReference>
<feature type="active site" description="Proton donor; for dehydratase activity" evidence="10">
    <location>
        <position position="1174"/>
    </location>
</feature>
<dbReference type="Gene3D" id="3.40.47.10">
    <property type="match status" value="1"/>
</dbReference>
<feature type="active site" description="Proton acceptor; for dehydratase activity" evidence="10">
    <location>
        <position position="978"/>
    </location>
</feature>
<dbReference type="InterPro" id="IPR042104">
    <property type="entry name" value="PKS_dehydratase_sf"/>
</dbReference>
<dbReference type="SUPFAM" id="SSF56801">
    <property type="entry name" value="Acetyl-CoA synthetase-like"/>
    <property type="match status" value="1"/>
</dbReference>
<evidence type="ECO:0000256" key="4">
    <source>
        <dbReference type="ARBA" id="ARBA00022603"/>
    </source>
</evidence>
<dbReference type="Pfam" id="PF00698">
    <property type="entry name" value="Acyl_transf_1"/>
    <property type="match status" value="1"/>
</dbReference>
<evidence type="ECO:0000256" key="8">
    <source>
        <dbReference type="ARBA" id="ARBA00023268"/>
    </source>
</evidence>
<dbReference type="Pfam" id="PF02801">
    <property type="entry name" value="Ketoacyl-synt_C"/>
    <property type="match status" value="1"/>
</dbReference>
<dbReference type="PROSITE" id="PS50075">
    <property type="entry name" value="CARRIER"/>
    <property type="match status" value="2"/>
</dbReference>
<dbReference type="PROSITE" id="PS00012">
    <property type="entry name" value="PHOSPHOPANTETHEINE"/>
    <property type="match status" value="1"/>
</dbReference>
<dbReference type="Pfam" id="PF14765">
    <property type="entry name" value="PS-DH"/>
    <property type="match status" value="1"/>
</dbReference>
<dbReference type="GO" id="GO:0032259">
    <property type="term" value="P:methylation"/>
    <property type="evidence" value="ECO:0007669"/>
    <property type="project" value="UniProtKB-KW"/>
</dbReference>
<evidence type="ECO:0000256" key="7">
    <source>
        <dbReference type="ARBA" id="ARBA00023002"/>
    </source>
</evidence>
<protein>
    <recommendedName>
        <fullName evidence="17">Polyketide synthase</fullName>
    </recommendedName>
</protein>
<dbReference type="PROSITE" id="PS52004">
    <property type="entry name" value="KS3_2"/>
    <property type="match status" value="1"/>
</dbReference>
<dbReference type="InterPro" id="IPR018201">
    <property type="entry name" value="Ketoacyl_synth_AS"/>
</dbReference>
<evidence type="ECO:0000313" key="15">
    <source>
        <dbReference type="EMBL" id="KAK0748473.1"/>
    </source>
</evidence>
<keyword evidence="8" id="KW-0511">Multifunctional enzyme</keyword>
<feature type="domain" description="Carrier" evidence="12">
    <location>
        <begin position="3607"/>
        <end position="3687"/>
    </location>
</feature>
<dbReference type="InterPro" id="IPR020841">
    <property type="entry name" value="PKS_Beta-ketoAc_synthase_dom"/>
</dbReference>
<organism evidence="15 16">
    <name type="scientific">Apiosordaria backusii</name>
    <dbReference type="NCBI Taxonomy" id="314023"/>
    <lineage>
        <taxon>Eukaryota</taxon>
        <taxon>Fungi</taxon>
        <taxon>Dikarya</taxon>
        <taxon>Ascomycota</taxon>
        <taxon>Pezizomycotina</taxon>
        <taxon>Sordariomycetes</taxon>
        <taxon>Sordariomycetidae</taxon>
        <taxon>Sordariales</taxon>
        <taxon>Lasiosphaeriaceae</taxon>
        <taxon>Apiosordaria</taxon>
    </lineage>
</organism>
<dbReference type="InterPro" id="IPR020806">
    <property type="entry name" value="PKS_PP-bd"/>
</dbReference>
<feature type="compositionally biased region" description="Polar residues" evidence="11">
    <location>
        <begin position="2583"/>
        <end position="2606"/>
    </location>
</feature>
<dbReference type="InterPro" id="IPR036291">
    <property type="entry name" value="NAD(P)-bd_dom_sf"/>
</dbReference>
<dbReference type="SUPFAM" id="SSF53335">
    <property type="entry name" value="S-adenosyl-L-methionine-dependent methyltransferases"/>
    <property type="match status" value="1"/>
</dbReference>
<comment type="caution">
    <text evidence="15">The sequence shown here is derived from an EMBL/GenBank/DDBJ whole genome shotgun (WGS) entry which is preliminary data.</text>
</comment>
<evidence type="ECO:0000256" key="9">
    <source>
        <dbReference type="ARBA" id="ARBA00029443"/>
    </source>
</evidence>
<dbReference type="PROSITE" id="PS00606">
    <property type="entry name" value="KS3_1"/>
    <property type="match status" value="1"/>
</dbReference>
<dbReference type="InterPro" id="IPR013217">
    <property type="entry name" value="Methyltransf_12"/>
</dbReference>
<dbReference type="InterPro" id="IPR057326">
    <property type="entry name" value="KR_dom"/>
</dbReference>
<dbReference type="PROSITE" id="PS00455">
    <property type="entry name" value="AMP_BINDING"/>
    <property type="match status" value="1"/>
</dbReference>
<dbReference type="Gene3D" id="3.40.50.720">
    <property type="entry name" value="NAD(P)-binding Rossmann-like Domain"/>
    <property type="match status" value="2"/>
</dbReference>
<dbReference type="SUPFAM" id="SSF47336">
    <property type="entry name" value="ACP-like"/>
    <property type="match status" value="2"/>
</dbReference>
<dbReference type="SMART" id="SM00822">
    <property type="entry name" value="PKS_KR"/>
    <property type="match status" value="1"/>
</dbReference>
<dbReference type="Pfam" id="PF08242">
    <property type="entry name" value="Methyltransf_12"/>
    <property type="match status" value="1"/>
</dbReference>
<evidence type="ECO:0000256" key="5">
    <source>
        <dbReference type="ARBA" id="ARBA00022679"/>
    </source>
</evidence>
<evidence type="ECO:0000256" key="2">
    <source>
        <dbReference type="ARBA" id="ARBA00022553"/>
    </source>
</evidence>
<feature type="region of interest" description="N-terminal hotdog fold" evidence="10">
    <location>
        <begin position="946"/>
        <end position="1095"/>
    </location>
</feature>
<gene>
    <name evidence="15" type="ORF">B0T21DRAFT_420395</name>
</gene>
<keyword evidence="2" id="KW-0597">Phosphoprotein</keyword>
<dbReference type="InterPro" id="IPR025110">
    <property type="entry name" value="AMP-bd_C"/>
</dbReference>
<dbReference type="InterPro" id="IPR001227">
    <property type="entry name" value="Ac_transferase_dom_sf"/>
</dbReference>
<dbReference type="InterPro" id="IPR023213">
    <property type="entry name" value="CAT-like_dom_sf"/>
</dbReference>
<dbReference type="InterPro" id="IPR006162">
    <property type="entry name" value="Ppantetheine_attach_site"/>
</dbReference>
<keyword evidence="7" id="KW-0560">Oxidoreductase</keyword>
<evidence type="ECO:0000256" key="11">
    <source>
        <dbReference type="SAM" id="MobiDB-lite"/>
    </source>
</evidence>
<dbReference type="GO" id="GO:0031177">
    <property type="term" value="F:phosphopantetheine binding"/>
    <property type="evidence" value="ECO:0007669"/>
    <property type="project" value="InterPro"/>
</dbReference>
<dbReference type="Pfam" id="PF00550">
    <property type="entry name" value="PP-binding"/>
    <property type="match status" value="2"/>
</dbReference>
<evidence type="ECO:0000256" key="10">
    <source>
        <dbReference type="PROSITE-ProRule" id="PRU01363"/>
    </source>
</evidence>
<keyword evidence="1" id="KW-0596">Phosphopantetheine</keyword>
<evidence type="ECO:0000256" key="1">
    <source>
        <dbReference type="ARBA" id="ARBA00022450"/>
    </source>
</evidence>
<dbReference type="CDD" id="cd02440">
    <property type="entry name" value="AdoMet_MTases"/>
    <property type="match status" value="1"/>
</dbReference>
<dbReference type="Pfam" id="PF00109">
    <property type="entry name" value="ketoacyl-synt"/>
    <property type="match status" value="1"/>
</dbReference>
<keyword evidence="5" id="KW-0808">Transferase</keyword>
<dbReference type="SUPFAM" id="SSF52151">
    <property type="entry name" value="FabD/lysophospholipase-like"/>
    <property type="match status" value="1"/>
</dbReference>
<dbReference type="EMBL" id="JAUKTV010000001">
    <property type="protein sequence ID" value="KAK0748473.1"/>
    <property type="molecule type" value="Genomic_DNA"/>
</dbReference>
<dbReference type="GO" id="GO:0009403">
    <property type="term" value="P:toxin biosynthetic process"/>
    <property type="evidence" value="ECO:0007669"/>
    <property type="project" value="UniProtKB-ARBA"/>
</dbReference>
<dbReference type="InterPro" id="IPR000873">
    <property type="entry name" value="AMP-dep_synth/lig_dom"/>
</dbReference>
<dbReference type="InterPro" id="IPR009081">
    <property type="entry name" value="PP-bd_ACP"/>
</dbReference>
<dbReference type="Gene3D" id="3.40.366.10">
    <property type="entry name" value="Malonyl-Coenzyme A Acyl Carrier Protein, domain 2"/>
    <property type="match status" value="1"/>
</dbReference>
<dbReference type="CDD" id="cd05930">
    <property type="entry name" value="A_NRPS"/>
    <property type="match status" value="1"/>
</dbReference>
<dbReference type="InterPro" id="IPR029063">
    <property type="entry name" value="SAM-dependent_MTases_sf"/>
</dbReference>
<dbReference type="InterPro" id="IPR010071">
    <property type="entry name" value="AA_adenyl_dom"/>
</dbReference>
<dbReference type="Pfam" id="PF13193">
    <property type="entry name" value="AMP-binding_C"/>
    <property type="match status" value="1"/>
</dbReference>
<dbReference type="SMART" id="SM00827">
    <property type="entry name" value="PKS_AT"/>
    <property type="match status" value="1"/>
</dbReference>
<evidence type="ECO:0000259" key="14">
    <source>
        <dbReference type="PROSITE" id="PS52019"/>
    </source>
</evidence>
<evidence type="ECO:0008006" key="17">
    <source>
        <dbReference type="Google" id="ProtNLM"/>
    </source>
</evidence>
<feature type="region of interest" description="Disordered" evidence="11">
    <location>
        <begin position="2110"/>
        <end position="2131"/>
    </location>
</feature>
<dbReference type="InterPro" id="IPR013968">
    <property type="entry name" value="PKS_KR"/>
</dbReference>
<dbReference type="InterPro" id="IPR049551">
    <property type="entry name" value="PKS_DH_C"/>
</dbReference>
<dbReference type="Proteomes" id="UP001172159">
    <property type="component" value="Unassembled WGS sequence"/>
</dbReference>
<dbReference type="PANTHER" id="PTHR43775:SF20">
    <property type="entry name" value="HYBRID PKS-NRPS SYNTHETASE APDA"/>
    <property type="match status" value="1"/>
</dbReference>
<evidence type="ECO:0000259" key="12">
    <source>
        <dbReference type="PROSITE" id="PS50075"/>
    </source>
</evidence>
<evidence type="ECO:0000259" key="13">
    <source>
        <dbReference type="PROSITE" id="PS52004"/>
    </source>
</evidence>
<dbReference type="FunFam" id="3.40.47.10:FF:000019">
    <property type="entry name" value="Polyketide synthase type I"/>
    <property type="match status" value="1"/>
</dbReference>
<dbReference type="InterPro" id="IPR036736">
    <property type="entry name" value="ACP-like_sf"/>
</dbReference>
<dbReference type="InterPro" id="IPR014030">
    <property type="entry name" value="Ketoacyl_synth_N"/>
</dbReference>
<sequence length="4095" mass="448735">MPSGCHCLSDFSMTSQIPEPIAIIGSGCRFPGGASSPSLLWELLCNPREISTKIPESRFDLSGFYHEDSRHHGTTNTRKAYFLEEDFRLFDNGFFGIRKEEAESMDPQQRILLEVVYESLEAAGYSISHLKGSLTGVYVGQLNGDFYDVVLRNVDSAPQYAATGTARSIMSNRVSYFFDWNGPSITVDTACSSSLVALHLAVQALRGGESKMAIAAGVNLLLGPEQFIFESNLGMLSPNGRCAMWDASADGYARGDGVAAVLLKPLSAALKDGDHIECIIRQTGVNQDGRTTGITMPSATSQAGLIHSTYAACGLDVRSPQDRCQYFEAHGTGTPAGDPIEARAVQTAFFPEDSETTGKLLVGSIKTVIGHTEGTAGLAGLLKASLSMQHGIIPPNLHFHHLSPSVKPFFKHLEIPTTPRQWPTLPPGIPRRASINSFGFGGTNCHVIIESWESKDAKSQSCGPLVVSANSPRSLITTAASLSPVLKSHVGQGSFDLGNLLWTLQNRRSELPFKVAFSGHTQGKLVQQLDAWLESTKLAKALDLQRSKQVVSDDGQSLPILGVFTGQGAQWATMSSVLLDSCHLFQETIHRLEHALATVPQHPPSWSLQHELKAAPEQSRLQEAAISQPLCTAVQIALVDLLHNAGVQFERVVGHSSGEIAAAYAAGYLTATDAICIAYYRGLACSQINDKAKKGGMLAADMTLENAKINKRHLVWDLDAVNEALNILSNEQGIFARGLRVDMAYHSHHMNQFVTEYRQSLRSCNIKPTNKKPGTTWYSSVYPGSLIDTDSLSAQYWIENMVNPVLFSQALQNAIEEMASDSLVAVEVGPHPALKRPTQDTLNSKDIQSTYAGTLKRGSDDLEAMQETLASIWTQFISVPPQGKQRAKPVVDFEGFTKACLGPEKWLKQQYRVFKDLPHYAWDHEKPLWRESRASKSFRTRNIPPHPLLGVRVEDNDPSEMRWRNILKLDELEWLGGHKFQGQVLLPAQGYVSMALDAAVALAHDRNAIGLVELEDLEIHRAITLEETEATATEVFSTLRVVGNTDDSVSEPQDRITAEFSCSSALANAQVDTSIDPSRQNFTCRVAIILDPLHSSRDSANTETPILPGRSAHRNDLDTVDIDAFYKSLRSTGLQYSGHFLAHSVKRTNGFSVVQLARPRKRDHYILLHPAILDIASHGLLAALSAQNGALPKTYLPRSIERIRVDVSRLRRKDSSEHGGPPENDLLSADCFIRKVSPNEICCDVEVFGSEDDYPEVQMEGLCCAPFGSFDVQDDRTIFSETTWMWDIMSGIEPDTVEDDMELYKTTTDVVNRAAYFYLRQIRESVPLESVSKAHPHLTDYWNWAVNHVLPRVEASNHPRVLREWAADTEEMIADWSTQYPDLVDLTTIIRLGEALPDILSGRVHSLQLLLQENVLTTYYQHSLGLKQSNRRIAKAATQIVHRYPHLRFLEIGAGTGSATHAILSSISDKFSSYTFTDISSGFFEQAREHFVQGHPSRNMVFRTLDIGRDPIKEQGFEEGAYDVIVASNVLHATPKLVDTLQNCRKLLRPGGYLLLLENTAAGDALHTEFIFGTLSGWWLGADDARPFSPLISEARWHDVLLQSGFSGVDVVARDLEDEPKYYTYSVMVSQAVDVRVLFLREPLFDVGVATLRGPLKSVVILGSVGDLAVAKIANRVQRALLTSRAAETVTVRSDGLETFSEGFPKDTAVICLMELVEPVFAKSEISNEVFLGLQNVLCKATHVLWVTRGAYSGDRPHANMVLGIARSVMLEFPDRPLQFVDSEWGHAGANASFSQWVASTFMRMVFLGQEEAQWDGVMWSRETEFRVDKDGTELLPRIKLSKARNDRLNSDRRAIESEVQVCSSTPLSLAPTADGSGSFALHERPELISGQLSSQRVVVSVQYSTLCAFRRQEFPEPVYLCIGRGKRSGHWVFALSPFHGSVIEVDSSQTVVLPIMEGDISACAGDLLADVVNRLLINAVISHSRPGKCFWIHEAGQEFVSEIREEARRRQLDVFCSTTNPALDGTYGYTYIHPQSTGRRLQLVAPTKGVSVYVNFDSDQSSSLSQQIRGLVGKSTKAFEMPTLQETGWVVGLAISTNWLGDAVANLRSDHDDSTSGRSQPIHAEDLASGTHTLTPTTLVDWTNIHNSKETPVPPFVRPLDGSHLLSSDKTYFLAGLTGSVGLSLCNWMADNGARYFVLASRNPSVDPLEFDRLARKGATLQVLSLDLSDRSSVLDAVTKISDMIPEMPSVGGVVNGAMILRDRAFENLTLEDLNAVLRPKVQGSANLEAAFGCSDSLDFFVFLSSASSVVGVPGLANYNAANLFMTGLAQQRRKRGAPASVIDIGVLCDVGYLTKSSNAFEAVELASKHNTKPLSEADLHVMFAEAIFAGGRDFEKEADLVTGLGLWDLSDPDQSRRPNWFNLPRMSHFLVEGRVSSEKGQMGTDADSSADQDSLMGTIASAPPGTALDVLESALGRKLQHTLQIPLEQKIDPLSPLLSLGLDSLVAIQLRTWISKELGVNIPALKILDSPSIRELSAEILRHMNLVTSAESSTHFTAEAPVVEVTPAFPNESTSPIEVTFPSSSVVSNTGTATPTESTSQSDSRVSDEIVHVGATSHGQDRLLFLHSFLEDKATHNCAIAGRFSGSLDLTKLGNVVETISKRHEILRSSFFFDSGTGRQAVHGTGRVAVQVKQGSQEDFRAEFDAVTKHQFDVEHGEIMRTVIVQHTPTENWIIIAYHHLVMDGASLVQFLHELQLGYTDLEALALQPSPVQAIDLSERQFQICADPQTLGYDLKFWQSIYKTIPPVLPLLPFAKSKHRKQLGGPQDPPFGSHTFDIKLDSKFAQAIKTKCTHARVTRFHFCLAALAAFLSKWLNVSDLVIGVMDSNRPEGEEFQHSIGYFLNSLALRFSLDPTSTSFDSLLSSTRQMMLAALEHSTLPFDTLLSKLNIPRSGDHHPLFQVAINYRLGHGSSKSHWGEGCEVEWTDMVVARNPFDMHLDVTDIGDEGLWIGLGVQKYLYSEFDAEVLGRSFVRLLEGLVYGEDGAASPALGDLCLADEQQVEWGVMVGTGPHLALDSDDPTVIHRVLKMAAKYPDQIAIKDAAGSILYKEMAQRICQIRKALVQRGVAPGSVVAVYVTALGDILCAMLAIMAAGCVYVPMERRNPPERLSLMLEDCDPHTVLCKGEQDLATLQDFIWARFAILDINDITGDDQYQYEVTDGLASDDSACIMFTSGSTGRPKGVVMTHGNILNQVLAVQSLHDIKREVILQQSSLGFDCSLEQLFGGLAHGGTVVMVPDHARGDPVAIAKIMLAEGVTYTVGVPSEYSALLRFGGESLRQCTSWKLAVSGGEKLTHHHLCAFACLGLSDLVLANAYGPAEGTVSCTRTLVDYRPDERKEDLDVGRVMPNYTITILNEKLEPVPVGFPGEICIGGAGVARGYVRRPDEEATRFISNPPFASKFKMRDTRFYRTGDLGRFLPDGSLQLLGRIEGDAQVQIRGVRVELDEVAAVIVKTAGAENIAEAAVSFREGQLLVGFVVLNNKEFDPEDMIERLPLPPYMRPSFAVAVEKLPLTSNGKLDRRVLDALPLPDRKRGDESAEIDLEGSLTDVELRVRDVWLEVLPAAHAPVTGKLADFFRVGGNSLLLIQLQATLKQKFALENHISLPSLFRASSLRAMAALVQAATAGKGAPVEDVTDVVNWHEEVSNLVQDFFEKALLLEESSVVKADKDNGNGLEVILTGATGFLGQHLLSHLIASERVKRVHCVAVRPGADTHSDTSRRLTDHHPKIREYSGDLTSPFLGLSPEDFQTLASTVDVIIHNGADTSFLKTYNSLKPANVVSTRTLAELSLLSGRLQPGKSVPLHFISTASVASFAQKQHNKNVTSPVSLARYPPEPDSAGKDGYAASKWVGEVMLERLAQSPRSEARAMEVVIHRPVSLYTSEDEKTDTVKVAPDVVGTLLRFSSKLGAVPHIHGLEVEGQVDMADVGRVAGDVVAAALVWDRAVVNGEGEGMGRVTYVHHVGGDQEEKIEGTAEGLAGYLARRTGKNIEIWEMGRWLGEARRKGLGDVIAGYFEEGWGDGRRKLVLPRLVVE</sequence>
<dbReference type="SMART" id="SM00826">
    <property type="entry name" value="PKS_DH"/>
    <property type="match status" value="1"/>
</dbReference>
<dbReference type="SMART" id="SM00823">
    <property type="entry name" value="PKS_PP"/>
    <property type="match status" value="2"/>
</dbReference>
<dbReference type="InterPro" id="IPR001242">
    <property type="entry name" value="Condensation_dom"/>
</dbReference>
<feature type="domain" description="Ketosynthase family 3 (KS3)" evidence="13">
    <location>
        <begin position="18"/>
        <end position="451"/>
    </location>
</feature>
<dbReference type="CDD" id="cd19532">
    <property type="entry name" value="C_PKS-NRPS"/>
    <property type="match status" value="1"/>
</dbReference>
<feature type="region of interest" description="Disordered" evidence="11">
    <location>
        <begin position="2583"/>
        <end position="2608"/>
    </location>
</feature>
<feature type="domain" description="Carrier" evidence="12">
    <location>
        <begin position="2471"/>
        <end position="2546"/>
    </location>
</feature>
<dbReference type="GO" id="GO:0016874">
    <property type="term" value="F:ligase activity"/>
    <property type="evidence" value="ECO:0007669"/>
    <property type="project" value="UniProtKB-KW"/>
</dbReference>
<dbReference type="InterPro" id="IPR049552">
    <property type="entry name" value="PKS_DH_N"/>
</dbReference>
<evidence type="ECO:0000313" key="16">
    <source>
        <dbReference type="Proteomes" id="UP001172159"/>
    </source>
</evidence>
<dbReference type="NCBIfam" id="TIGR01733">
    <property type="entry name" value="AA-adenyl-dom"/>
    <property type="match status" value="1"/>
</dbReference>
<feature type="domain" description="PKS/mFAS DH" evidence="14">
    <location>
        <begin position="946"/>
        <end position="1273"/>
    </location>
</feature>
<accession>A0AA40EZM2</accession>
<keyword evidence="6" id="KW-0677">Repeat</keyword>
<dbReference type="InterPro" id="IPR014031">
    <property type="entry name" value="Ketoacyl_synth_C"/>
</dbReference>
<dbReference type="Pfam" id="PF00668">
    <property type="entry name" value="Condensation"/>
    <property type="match status" value="1"/>
</dbReference>
<dbReference type="SMART" id="SM00825">
    <property type="entry name" value="PKS_KS"/>
    <property type="match status" value="1"/>
</dbReference>
<dbReference type="CDD" id="cd00833">
    <property type="entry name" value="PKS"/>
    <property type="match status" value="1"/>
</dbReference>
<dbReference type="InterPro" id="IPR014043">
    <property type="entry name" value="Acyl_transferase_dom"/>
</dbReference>
<dbReference type="GO" id="GO:0004312">
    <property type="term" value="F:fatty acid synthase activity"/>
    <property type="evidence" value="ECO:0007669"/>
    <property type="project" value="TreeGrafter"/>
</dbReference>
<dbReference type="SUPFAM" id="SSF53901">
    <property type="entry name" value="Thiolase-like"/>
    <property type="match status" value="1"/>
</dbReference>
<dbReference type="InterPro" id="IPR045851">
    <property type="entry name" value="AMP-bd_C_sf"/>
</dbReference>
<dbReference type="SUPFAM" id="SSF52777">
    <property type="entry name" value="CoA-dependent acyltransferases"/>
    <property type="match status" value="2"/>
</dbReference>
<dbReference type="InterPro" id="IPR042099">
    <property type="entry name" value="ANL_N_sf"/>
</dbReference>
<dbReference type="InterPro" id="IPR032821">
    <property type="entry name" value="PKS_assoc"/>
</dbReference>
<dbReference type="InterPro" id="IPR049900">
    <property type="entry name" value="PKS_mFAS_DH"/>
</dbReference>
<dbReference type="Pfam" id="PF00501">
    <property type="entry name" value="AMP-binding"/>
    <property type="match status" value="1"/>
</dbReference>
<dbReference type="InterPro" id="IPR020845">
    <property type="entry name" value="AMP-binding_CS"/>
</dbReference>
<comment type="similarity">
    <text evidence="9">In the C-terminal section; belongs to the NRP synthetase family.</text>
</comment>
<evidence type="ECO:0000256" key="3">
    <source>
        <dbReference type="ARBA" id="ARBA00022598"/>
    </source>
</evidence>
<dbReference type="PANTHER" id="PTHR43775">
    <property type="entry name" value="FATTY ACID SYNTHASE"/>
    <property type="match status" value="1"/>
</dbReference>
<dbReference type="GO" id="GO:0004315">
    <property type="term" value="F:3-oxoacyl-[acyl-carrier-protein] synthase activity"/>
    <property type="evidence" value="ECO:0007669"/>
    <property type="project" value="InterPro"/>
</dbReference>